<keyword evidence="3 6" id="KW-1133">Transmembrane helix</keyword>
<dbReference type="EMBL" id="JAAGOB010000009">
    <property type="protein sequence ID" value="NED96980.1"/>
    <property type="molecule type" value="Genomic_DNA"/>
</dbReference>
<gene>
    <name evidence="9" type="ORF">G1H11_16865</name>
</gene>
<reference evidence="9 10" key="1">
    <citation type="submission" date="2020-02" db="EMBL/GenBank/DDBJ databases">
        <authorList>
            <person name="Li X.-J."/>
            <person name="Feng X.-M."/>
        </authorList>
    </citation>
    <scope>NUCLEOTIDE SEQUENCE [LARGE SCALE GENOMIC DNA]</scope>
    <source>
        <strain evidence="9 10">CGMCC 4.7225</strain>
    </source>
</reference>
<name>A0A6N9YPX0_9ACTN</name>
<accession>A0A6N9YPX0</accession>
<dbReference type="GO" id="GO:0046677">
    <property type="term" value="P:response to antibiotic"/>
    <property type="evidence" value="ECO:0007669"/>
    <property type="project" value="UniProtKB-KW"/>
</dbReference>
<sequence length="275" mass="29706">MTATSATAPQTRGQAPPLSSRVGIGEGIAQSFTLAWRTVVQVRHNPWELGDFSIQPIMFVLLFTFMFGGAIAGDWQSYLTFMLPGMIVMNMLFVTLYVGQGLNTDLTKGVFDRLRSLPIARWAPLAGRILADQVKQIWSIILVLGVGMVLGFRLGNGITGMLGATALLLAFALAFSWVGVVVGIMAKDPERVQIYGFTALFPITMVSNVFVPVETLPGWLETVVDANPVSTIADAVRGLMLTGAEAGPIIETLLWAGGIAVVFAPLSVWMFKRRT</sequence>
<feature type="transmembrane region" description="Helical" evidence="6">
    <location>
        <begin position="192"/>
        <end position="211"/>
    </location>
</feature>
<dbReference type="GO" id="GO:0140359">
    <property type="term" value="F:ABC-type transporter activity"/>
    <property type="evidence" value="ECO:0007669"/>
    <property type="project" value="InterPro"/>
</dbReference>
<evidence type="ECO:0000256" key="5">
    <source>
        <dbReference type="ARBA" id="ARBA00023251"/>
    </source>
</evidence>
<dbReference type="InterPro" id="IPR013525">
    <property type="entry name" value="ABC2_TM"/>
</dbReference>
<keyword evidence="6" id="KW-0813">Transport</keyword>
<evidence type="ECO:0000313" key="9">
    <source>
        <dbReference type="EMBL" id="NED96980.1"/>
    </source>
</evidence>
<comment type="subcellular location">
    <subcellularLocation>
        <location evidence="6">Cell membrane</location>
        <topology evidence="6">Multi-pass membrane protein</topology>
    </subcellularLocation>
    <subcellularLocation>
        <location evidence="1">Membrane</location>
        <topology evidence="1">Multi-pass membrane protein</topology>
    </subcellularLocation>
</comment>
<feature type="transmembrane region" description="Helical" evidence="6">
    <location>
        <begin position="161"/>
        <end position="185"/>
    </location>
</feature>
<dbReference type="RefSeq" id="WP_163819769.1">
    <property type="nucleotide sequence ID" value="NZ_JAAGOB010000009.1"/>
</dbReference>
<dbReference type="GO" id="GO:0043190">
    <property type="term" value="C:ATP-binding cassette (ABC) transporter complex"/>
    <property type="evidence" value="ECO:0007669"/>
    <property type="project" value="InterPro"/>
</dbReference>
<evidence type="ECO:0000256" key="4">
    <source>
        <dbReference type="ARBA" id="ARBA00023136"/>
    </source>
</evidence>
<proteinExistence type="inferred from homology"/>
<feature type="transmembrane region" description="Helical" evidence="6">
    <location>
        <begin position="52"/>
        <end position="72"/>
    </location>
</feature>
<feature type="compositionally biased region" description="Polar residues" evidence="7">
    <location>
        <begin position="1"/>
        <end position="13"/>
    </location>
</feature>
<feature type="transmembrane region" description="Helical" evidence="6">
    <location>
        <begin position="78"/>
        <end position="98"/>
    </location>
</feature>
<dbReference type="Proteomes" id="UP000469185">
    <property type="component" value="Unassembled WGS sequence"/>
</dbReference>
<dbReference type="PANTHER" id="PTHR43229">
    <property type="entry name" value="NODULATION PROTEIN J"/>
    <property type="match status" value="1"/>
</dbReference>
<dbReference type="InterPro" id="IPR051784">
    <property type="entry name" value="Nod_factor_ABC_transporter"/>
</dbReference>
<evidence type="ECO:0000256" key="2">
    <source>
        <dbReference type="ARBA" id="ARBA00022692"/>
    </source>
</evidence>
<dbReference type="InterPro" id="IPR047817">
    <property type="entry name" value="ABC2_TM_bact-type"/>
</dbReference>
<comment type="caution">
    <text evidence="9">The sequence shown here is derived from an EMBL/GenBank/DDBJ whole genome shotgun (WGS) entry which is preliminary data.</text>
</comment>
<comment type="similarity">
    <text evidence="6">Belongs to the ABC-2 integral membrane protein family.</text>
</comment>
<protein>
    <recommendedName>
        <fullName evidence="6">Transport permease protein</fullName>
    </recommendedName>
</protein>
<dbReference type="Pfam" id="PF01061">
    <property type="entry name" value="ABC2_membrane"/>
    <property type="match status" value="1"/>
</dbReference>
<feature type="transmembrane region" description="Helical" evidence="6">
    <location>
        <begin position="253"/>
        <end position="271"/>
    </location>
</feature>
<evidence type="ECO:0000313" key="10">
    <source>
        <dbReference type="Proteomes" id="UP000469185"/>
    </source>
</evidence>
<keyword evidence="4 6" id="KW-0472">Membrane</keyword>
<feature type="transmembrane region" description="Helical" evidence="6">
    <location>
        <begin position="137"/>
        <end position="155"/>
    </location>
</feature>
<dbReference type="InterPro" id="IPR000412">
    <property type="entry name" value="ABC_2_transport"/>
</dbReference>
<evidence type="ECO:0000256" key="3">
    <source>
        <dbReference type="ARBA" id="ARBA00022989"/>
    </source>
</evidence>
<evidence type="ECO:0000256" key="6">
    <source>
        <dbReference type="RuleBase" id="RU361157"/>
    </source>
</evidence>
<evidence type="ECO:0000259" key="8">
    <source>
        <dbReference type="PROSITE" id="PS51012"/>
    </source>
</evidence>
<feature type="region of interest" description="Disordered" evidence="7">
    <location>
        <begin position="1"/>
        <end position="22"/>
    </location>
</feature>
<dbReference type="PROSITE" id="PS51012">
    <property type="entry name" value="ABC_TM2"/>
    <property type="match status" value="1"/>
</dbReference>
<feature type="domain" description="ABC transmembrane type-2" evidence="8">
    <location>
        <begin position="47"/>
        <end position="274"/>
    </location>
</feature>
<keyword evidence="6" id="KW-1003">Cell membrane</keyword>
<dbReference type="AlphaFoldDB" id="A0A6N9YPX0"/>
<dbReference type="PIRSF" id="PIRSF006648">
    <property type="entry name" value="DrrB"/>
    <property type="match status" value="1"/>
</dbReference>
<keyword evidence="10" id="KW-1185">Reference proteome</keyword>
<keyword evidence="5" id="KW-0046">Antibiotic resistance</keyword>
<dbReference type="PANTHER" id="PTHR43229:SF2">
    <property type="entry name" value="NODULATION PROTEIN J"/>
    <property type="match status" value="1"/>
</dbReference>
<keyword evidence="2 6" id="KW-0812">Transmembrane</keyword>
<evidence type="ECO:0000256" key="7">
    <source>
        <dbReference type="SAM" id="MobiDB-lite"/>
    </source>
</evidence>
<evidence type="ECO:0000256" key="1">
    <source>
        <dbReference type="ARBA" id="ARBA00004141"/>
    </source>
</evidence>
<organism evidence="9 10">
    <name type="scientific">Phytoactinopolyspora alkaliphila</name>
    <dbReference type="NCBI Taxonomy" id="1783498"/>
    <lineage>
        <taxon>Bacteria</taxon>
        <taxon>Bacillati</taxon>
        <taxon>Actinomycetota</taxon>
        <taxon>Actinomycetes</taxon>
        <taxon>Jiangellales</taxon>
        <taxon>Jiangellaceae</taxon>
        <taxon>Phytoactinopolyspora</taxon>
    </lineage>
</organism>